<feature type="domain" description="RWP-RK" evidence="7">
    <location>
        <begin position="107"/>
        <end position="193"/>
    </location>
</feature>
<protein>
    <recommendedName>
        <fullName evidence="7">RWP-RK domain-containing protein</fullName>
    </recommendedName>
</protein>
<keyword evidence="6" id="KW-0539">Nucleus</keyword>
<keyword evidence="3" id="KW-0175">Coiled coil</keyword>
<dbReference type="GO" id="GO:0003700">
    <property type="term" value="F:DNA-binding transcription factor activity"/>
    <property type="evidence" value="ECO:0007669"/>
    <property type="project" value="InterPro"/>
</dbReference>
<name>A0A6D2KB55_9BRAS</name>
<dbReference type="Pfam" id="PF02042">
    <property type="entry name" value="RWP-RK"/>
    <property type="match status" value="1"/>
</dbReference>
<evidence type="ECO:0000259" key="7">
    <source>
        <dbReference type="PROSITE" id="PS51519"/>
    </source>
</evidence>
<evidence type="ECO:0000256" key="2">
    <source>
        <dbReference type="ARBA" id="ARBA00023015"/>
    </source>
</evidence>
<dbReference type="InterPro" id="IPR044607">
    <property type="entry name" value="RKD-like"/>
</dbReference>
<organism evidence="8 9">
    <name type="scientific">Microthlaspi erraticum</name>
    <dbReference type="NCBI Taxonomy" id="1685480"/>
    <lineage>
        <taxon>Eukaryota</taxon>
        <taxon>Viridiplantae</taxon>
        <taxon>Streptophyta</taxon>
        <taxon>Embryophyta</taxon>
        <taxon>Tracheophyta</taxon>
        <taxon>Spermatophyta</taxon>
        <taxon>Magnoliopsida</taxon>
        <taxon>eudicotyledons</taxon>
        <taxon>Gunneridae</taxon>
        <taxon>Pentapetalae</taxon>
        <taxon>rosids</taxon>
        <taxon>malvids</taxon>
        <taxon>Brassicales</taxon>
        <taxon>Brassicaceae</taxon>
        <taxon>Coluteocarpeae</taxon>
        <taxon>Microthlaspi</taxon>
    </lineage>
</organism>
<evidence type="ECO:0000256" key="1">
    <source>
        <dbReference type="ARBA" id="ARBA00004049"/>
    </source>
</evidence>
<dbReference type="GO" id="GO:0003677">
    <property type="term" value="F:DNA binding"/>
    <property type="evidence" value="ECO:0007669"/>
    <property type="project" value="UniProtKB-KW"/>
</dbReference>
<evidence type="ECO:0000313" key="9">
    <source>
        <dbReference type="Proteomes" id="UP000467841"/>
    </source>
</evidence>
<accession>A0A6D2KB55</accession>
<dbReference type="AlphaFoldDB" id="A0A6D2KB55"/>
<dbReference type="Proteomes" id="UP000467841">
    <property type="component" value="Unassembled WGS sequence"/>
</dbReference>
<reference evidence="8" key="1">
    <citation type="submission" date="2020-01" db="EMBL/GenBank/DDBJ databases">
        <authorList>
            <person name="Mishra B."/>
        </authorList>
    </citation>
    <scope>NUCLEOTIDE SEQUENCE [LARGE SCALE GENOMIC DNA]</scope>
</reference>
<dbReference type="OrthoDB" id="6270329at2759"/>
<dbReference type="PANTHER" id="PTHR46373">
    <property type="entry name" value="PROTEIN RKD4"/>
    <property type="match status" value="1"/>
</dbReference>
<dbReference type="InterPro" id="IPR003035">
    <property type="entry name" value="RWP-RK_dom"/>
</dbReference>
<proteinExistence type="predicted"/>
<dbReference type="PANTHER" id="PTHR46373:SF27">
    <property type="entry name" value="PROTEIN RKD4"/>
    <property type="match status" value="1"/>
</dbReference>
<sequence>MDTNSLHQLVSPKIENQYDPDSLYEMLEKLPPLESLLDTDDDLKPNEGLHFQFQYNGFEDFFENIEVNNTFSSDILMLTQNPYLSSESFSPVAVQNSDCLSSNETCEKRTLKRKRHVKAKRQNQLELSEIRKFFDRPIMKAAKELNVGLTVLKKRCRELGIYRWPHRKLKSLNSLINNLKGVGMEEEVKNLEEHRVLIEQEPDAELTDGTKKLRQACFKANYKRRKSLANDDDYI</sequence>
<keyword evidence="4" id="KW-0238">DNA-binding</keyword>
<evidence type="ECO:0000256" key="3">
    <source>
        <dbReference type="ARBA" id="ARBA00023054"/>
    </source>
</evidence>
<keyword evidence="9" id="KW-1185">Reference proteome</keyword>
<keyword evidence="5" id="KW-0804">Transcription</keyword>
<dbReference type="EMBL" id="CACVBM020001484">
    <property type="protein sequence ID" value="CAA7051606.1"/>
    <property type="molecule type" value="Genomic_DNA"/>
</dbReference>
<dbReference type="PROSITE" id="PS51519">
    <property type="entry name" value="RWP_RK"/>
    <property type="match status" value="1"/>
</dbReference>
<evidence type="ECO:0000256" key="6">
    <source>
        <dbReference type="ARBA" id="ARBA00023242"/>
    </source>
</evidence>
<gene>
    <name evidence="8" type="ORF">MERR_LOCUS38841</name>
</gene>
<evidence type="ECO:0000256" key="5">
    <source>
        <dbReference type="ARBA" id="ARBA00023163"/>
    </source>
</evidence>
<comment type="function">
    <text evidence="1">Putative transcription factor.</text>
</comment>
<evidence type="ECO:0000256" key="4">
    <source>
        <dbReference type="ARBA" id="ARBA00023125"/>
    </source>
</evidence>
<comment type="caution">
    <text evidence="8">The sequence shown here is derived from an EMBL/GenBank/DDBJ whole genome shotgun (WGS) entry which is preliminary data.</text>
</comment>
<evidence type="ECO:0000313" key="8">
    <source>
        <dbReference type="EMBL" id="CAA7051606.1"/>
    </source>
</evidence>
<keyword evidence="2" id="KW-0805">Transcription regulation</keyword>